<organism evidence="1 2">
    <name type="scientific">Electrophorus electricus</name>
    <name type="common">Electric eel</name>
    <name type="synonym">Gymnotus electricus</name>
    <dbReference type="NCBI Taxonomy" id="8005"/>
    <lineage>
        <taxon>Eukaryota</taxon>
        <taxon>Metazoa</taxon>
        <taxon>Chordata</taxon>
        <taxon>Craniata</taxon>
        <taxon>Vertebrata</taxon>
        <taxon>Euteleostomi</taxon>
        <taxon>Actinopterygii</taxon>
        <taxon>Neopterygii</taxon>
        <taxon>Teleostei</taxon>
        <taxon>Ostariophysi</taxon>
        <taxon>Gymnotiformes</taxon>
        <taxon>Gymnotoidei</taxon>
        <taxon>Gymnotidae</taxon>
        <taxon>Electrophorus</taxon>
    </lineage>
</organism>
<sequence>MQVLWNLRRELRCAKVTQSTTDTMAIATQVVDLFNVGGPQNQNTVLLLLDNKETREFRKEIEDNIIKMMSHTVTATIPVVIILNCLHQINLPEREALILHRSLSEEEKTRFQEKHIEVTERHRDRHSQFHAYNIMKNNFCSSVVSSICEMIKPTKKKRSPHEDQLLAILALVNSYVPGSYLTHDFCQRFVEKRNRLEADDTFSLVEKRHPFNDILVIFQTQEGETHVRMAHPMIADKCLQLLTLEGVTRSNTTKNLLAELSHPVTRYLMKTFKEILTKRQMGQKGQKKFSNLIEDISKEEGKKMCVSVLEQASDIFGTDPFLPQVLARFYYIEKSYFESAEYWAEVAINREKSNSFIRDTLGQVYKNKLKKEAPQSASEILHIGKLATKAFEDEANVAENENGPEMPSNYFNNRGLFGYIQVANIIFIQITKLDMRWSEVLTKESPQILSSLINESRYEEYKSLLTSLRDEVENKFKFFEWYLTYSKPSIYKDDPEYIWQDCNDCYSNYVIQKQQEKTVLQMLKESKVSTFAGLYQTCQHTSGDFNLTTEQWREMHSHSPNDADVVQNYILANIILSQKDPTSAVLRPLGELQSLLKGLWEEQKEKRSPEFYLLVLLLFWPDGRKPEDNLIDISECLTYMHNAFENTYKNYLHSRYLVPLFLLKEGEGLQRFIHTLQLDRTMIDHLTKGDDGHEIKDLLRVEGEVRNYNVFVLRGQKRIRISSNHPARVCGNGPVSFYLGFSIKGPVAYNIRMKTACTNE</sequence>
<evidence type="ECO:0000313" key="2">
    <source>
        <dbReference type="Proteomes" id="UP000314983"/>
    </source>
</evidence>
<reference evidence="1" key="3">
    <citation type="submission" date="2025-09" db="UniProtKB">
        <authorList>
            <consortium name="Ensembl"/>
        </authorList>
    </citation>
    <scope>IDENTIFICATION</scope>
</reference>
<accession>A0AAY5EA69</accession>
<dbReference type="PANTHER" id="PTHR16155:SF18">
    <property type="entry name" value="STERILE ALPHA MOTIF DOMAIN-CONTAINING PROTEIN 9-LIKE"/>
    <property type="match status" value="1"/>
</dbReference>
<dbReference type="Ensembl" id="ENSEEET00000010090.2">
    <property type="protein sequence ID" value="ENSEEEP00000053808.1"/>
    <property type="gene ID" value="ENSEEEG00000005073.2"/>
</dbReference>
<name>A0AAY5EA69_ELEEL</name>
<evidence type="ECO:0000313" key="1">
    <source>
        <dbReference type="Ensembl" id="ENSEEEP00000053808.1"/>
    </source>
</evidence>
<reference evidence="1" key="2">
    <citation type="submission" date="2025-08" db="UniProtKB">
        <authorList>
            <consortium name="Ensembl"/>
        </authorList>
    </citation>
    <scope>IDENTIFICATION</scope>
</reference>
<protein>
    <recommendedName>
        <fullName evidence="3">Sterile alpha motif domain-containing protein 9-like</fullName>
    </recommendedName>
</protein>
<reference evidence="1 2" key="1">
    <citation type="submission" date="2020-05" db="EMBL/GenBank/DDBJ databases">
        <title>Electrophorus electricus (electric eel) genome, fEleEle1, primary haplotype.</title>
        <authorList>
            <person name="Myers G."/>
            <person name="Meyer A."/>
            <person name="Fedrigo O."/>
            <person name="Formenti G."/>
            <person name="Rhie A."/>
            <person name="Tracey A."/>
            <person name="Sims Y."/>
            <person name="Jarvis E.D."/>
        </authorList>
    </citation>
    <scope>NUCLEOTIDE SEQUENCE [LARGE SCALE GENOMIC DNA]</scope>
</reference>
<proteinExistence type="predicted"/>
<dbReference type="GO" id="GO:0005737">
    <property type="term" value="C:cytoplasm"/>
    <property type="evidence" value="ECO:0007669"/>
    <property type="project" value="TreeGrafter"/>
</dbReference>
<dbReference type="Proteomes" id="UP000314983">
    <property type="component" value="Chromosome 9"/>
</dbReference>
<dbReference type="PANTHER" id="PTHR16155">
    <property type="entry name" value="DED DOMAIN-CONTAINING PROTEIN"/>
    <property type="match status" value="1"/>
</dbReference>
<evidence type="ECO:0008006" key="3">
    <source>
        <dbReference type="Google" id="ProtNLM"/>
    </source>
</evidence>
<keyword evidence="2" id="KW-1185">Reference proteome</keyword>
<dbReference type="AlphaFoldDB" id="A0AAY5EA69"/>
<dbReference type="GeneTree" id="ENSGT00390000013973"/>